<dbReference type="AlphaFoldDB" id="A0A7H8XKG1"/>
<dbReference type="EMBL" id="CP058322">
    <property type="protein sequence ID" value="QLD25436.1"/>
    <property type="molecule type" value="Genomic_DNA"/>
</dbReference>
<evidence type="ECO:0000313" key="5">
    <source>
        <dbReference type="EMBL" id="QLD25436.1"/>
    </source>
</evidence>
<dbReference type="KEGG" id="mcab:HXZ27_15530"/>
<evidence type="ECO:0000313" key="6">
    <source>
        <dbReference type="Proteomes" id="UP000509335"/>
    </source>
</evidence>
<feature type="domain" description="PucR C-terminal helix-turn-helix" evidence="3">
    <location>
        <begin position="310"/>
        <end position="366"/>
    </location>
</feature>
<proteinExistence type="inferred from homology"/>
<organism evidence="5 6">
    <name type="scientific">Micromonospora carbonacea</name>
    <dbReference type="NCBI Taxonomy" id="47853"/>
    <lineage>
        <taxon>Bacteria</taxon>
        <taxon>Bacillati</taxon>
        <taxon>Actinomycetota</taxon>
        <taxon>Actinomycetes</taxon>
        <taxon>Micromonosporales</taxon>
        <taxon>Micromonosporaceae</taxon>
        <taxon>Micromonospora</taxon>
    </lineage>
</organism>
<comment type="similarity">
    <text evidence="1">Belongs to the CdaR family.</text>
</comment>
<evidence type="ECO:0000259" key="4">
    <source>
        <dbReference type="Pfam" id="PF17853"/>
    </source>
</evidence>
<dbReference type="Gene3D" id="1.10.10.2840">
    <property type="entry name" value="PucR C-terminal helix-turn-helix domain"/>
    <property type="match status" value="1"/>
</dbReference>
<dbReference type="InterPro" id="IPR042070">
    <property type="entry name" value="PucR_C-HTH_sf"/>
</dbReference>
<sequence>MTSVSEAHRAGGRPPWGGHRRTPPEQPGNDDTWLTRSCRDLLRATAGEQRSEAAARLGARAADEDLQPRDLVNGVFAAAGRSWSTPLEPTDTAAAVHTRSAALLESAHSVLVAAMDGYLRQARAELVRHRAERTAFVNDLLAGRAEPGRLAERAHRYGIRLSATHTVLVARAPRLTADIVHRVDAALAARFGEGNTLTTLRDGGLVCISAGGLRGIGAELAHLLLAELGPDGWQVAVGRAHPGVHGLVDSLDEARNALDHAGKLGFTAPVLHAADLLVFPVLLRDRDAITDLVTTVLGPLTTARGGAQPYLDTLTVLFDNQGNHTATARQMHLSVRAVTYRLDRIHHLTGYQPNEPTQRFTLHAAVLGARLLGWPEVNGL</sequence>
<dbReference type="PANTHER" id="PTHR33744">
    <property type="entry name" value="CARBOHYDRATE DIACID REGULATOR"/>
    <property type="match status" value="1"/>
</dbReference>
<dbReference type="PANTHER" id="PTHR33744:SF1">
    <property type="entry name" value="DNA-BINDING TRANSCRIPTIONAL ACTIVATOR ADER"/>
    <property type="match status" value="1"/>
</dbReference>
<dbReference type="InterPro" id="IPR051448">
    <property type="entry name" value="CdaR-like_regulators"/>
</dbReference>
<dbReference type="InterPro" id="IPR025736">
    <property type="entry name" value="PucR_C-HTH_dom"/>
</dbReference>
<reference evidence="5 6" key="1">
    <citation type="submission" date="2020-07" db="EMBL/GenBank/DDBJ databases">
        <title>A bifunctional nitrone conjugated secondary metabolite targeting the ribosome.</title>
        <authorList>
            <person name="Limbrick E.M."/>
            <person name="Graf M."/>
            <person name="Derewacz D.K."/>
            <person name="Nguyen F."/>
            <person name="Spraggins J.M."/>
            <person name="Wieland M."/>
            <person name="Ynigez-Gutierrez A.E."/>
            <person name="Reisman B.J."/>
            <person name="Zinshteyn B."/>
            <person name="McCulloch K."/>
            <person name="Iverson T.M."/>
            <person name="Green R."/>
            <person name="Wilson D.N."/>
            <person name="Bachmann B.O."/>
        </authorList>
    </citation>
    <scope>NUCLEOTIDE SEQUENCE [LARGE SCALE GENOMIC DNA]</scope>
    <source>
        <strain evidence="6">aurantiaca</strain>
    </source>
</reference>
<dbReference type="Proteomes" id="UP000509335">
    <property type="component" value="Chromosome"/>
</dbReference>
<dbReference type="Pfam" id="PF13556">
    <property type="entry name" value="HTH_30"/>
    <property type="match status" value="1"/>
</dbReference>
<name>A0A7H8XKG1_9ACTN</name>
<evidence type="ECO:0000256" key="1">
    <source>
        <dbReference type="ARBA" id="ARBA00006754"/>
    </source>
</evidence>
<dbReference type="Pfam" id="PF17853">
    <property type="entry name" value="GGDEF_2"/>
    <property type="match status" value="1"/>
</dbReference>
<accession>A0A7H8XKG1</accession>
<feature type="region of interest" description="Disordered" evidence="2">
    <location>
        <begin position="1"/>
        <end position="33"/>
    </location>
</feature>
<evidence type="ECO:0000259" key="3">
    <source>
        <dbReference type="Pfam" id="PF13556"/>
    </source>
</evidence>
<dbReference type="InterPro" id="IPR041522">
    <property type="entry name" value="CdaR_GGDEF"/>
</dbReference>
<evidence type="ECO:0000256" key="2">
    <source>
        <dbReference type="SAM" id="MobiDB-lite"/>
    </source>
</evidence>
<gene>
    <name evidence="5" type="ORF">HXZ27_15530</name>
</gene>
<feature type="domain" description="CdaR GGDEF-like" evidence="4">
    <location>
        <begin position="143"/>
        <end position="259"/>
    </location>
</feature>
<protein>
    <submittedName>
        <fullName evidence="5">Helix-turn-helix domain-containing protein</fullName>
    </submittedName>
</protein>